<evidence type="ECO:0000256" key="4">
    <source>
        <dbReference type="ARBA" id="ARBA00022679"/>
    </source>
</evidence>
<dbReference type="eggNOG" id="COG1477">
    <property type="taxonomic scope" value="Bacteria"/>
</dbReference>
<dbReference type="InterPro" id="IPR024932">
    <property type="entry name" value="ApbE"/>
</dbReference>
<organism evidence="12 13">
    <name type="scientific">Aminobacterium colombiense (strain DSM 12261 / ALA-1)</name>
    <dbReference type="NCBI Taxonomy" id="572547"/>
    <lineage>
        <taxon>Bacteria</taxon>
        <taxon>Thermotogati</taxon>
        <taxon>Synergistota</taxon>
        <taxon>Synergistia</taxon>
        <taxon>Synergistales</taxon>
        <taxon>Aminobacteriaceae</taxon>
        <taxon>Aminobacterium</taxon>
    </lineage>
</organism>
<feature type="binding site" evidence="11">
    <location>
        <position position="287"/>
    </location>
    <ligand>
        <name>Mg(2+)</name>
        <dbReference type="ChEBI" id="CHEBI:18420"/>
    </ligand>
</feature>
<evidence type="ECO:0000256" key="9">
    <source>
        <dbReference type="ARBA" id="ARBA00048540"/>
    </source>
</evidence>
<dbReference type="Pfam" id="PF02424">
    <property type="entry name" value="ApbE"/>
    <property type="match status" value="1"/>
</dbReference>
<evidence type="ECO:0000256" key="1">
    <source>
        <dbReference type="ARBA" id="ARBA00011955"/>
    </source>
</evidence>
<dbReference type="PANTHER" id="PTHR30040:SF2">
    <property type="entry name" value="FAD:PROTEIN FMN TRANSFERASE"/>
    <property type="match status" value="1"/>
</dbReference>
<gene>
    <name evidence="12" type="ordered locus">Amico_0113</name>
</gene>
<dbReference type="STRING" id="572547.Amico_0113"/>
<comment type="catalytic activity">
    <reaction evidence="9 10">
        <text>L-threonyl-[protein] + FAD = FMN-L-threonyl-[protein] + AMP + H(+)</text>
        <dbReference type="Rhea" id="RHEA:36847"/>
        <dbReference type="Rhea" id="RHEA-COMP:11060"/>
        <dbReference type="Rhea" id="RHEA-COMP:11061"/>
        <dbReference type="ChEBI" id="CHEBI:15378"/>
        <dbReference type="ChEBI" id="CHEBI:30013"/>
        <dbReference type="ChEBI" id="CHEBI:57692"/>
        <dbReference type="ChEBI" id="CHEBI:74257"/>
        <dbReference type="ChEBI" id="CHEBI:456215"/>
        <dbReference type="EC" id="2.7.1.180"/>
    </reaction>
</comment>
<evidence type="ECO:0000256" key="2">
    <source>
        <dbReference type="ARBA" id="ARBA00016337"/>
    </source>
</evidence>
<dbReference type="InterPro" id="IPR003374">
    <property type="entry name" value="ApbE-like_sf"/>
</dbReference>
<evidence type="ECO:0000256" key="3">
    <source>
        <dbReference type="ARBA" id="ARBA00022630"/>
    </source>
</evidence>
<evidence type="ECO:0000256" key="8">
    <source>
        <dbReference type="ARBA" id="ARBA00031306"/>
    </source>
</evidence>
<dbReference type="GO" id="GO:0046872">
    <property type="term" value="F:metal ion binding"/>
    <property type="evidence" value="ECO:0007669"/>
    <property type="project" value="UniProtKB-UniRule"/>
</dbReference>
<evidence type="ECO:0000313" key="13">
    <source>
        <dbReference type="Proteomes" id="UP000002366"/>
    </source>
</evidence>
<dbReference type="RefSeq" id="WP_013047527.1">
    <property type="nucleotide sequence ID" value="NC_014011.1"/>
</dbReference>
<evidence type="ECO:0000256" key="6">
    <source>
        <dbReference type="ARBA" id="ARBA00022827"/>
    </source>
</evidence>
<reference evidence="12 13" key="1">
    <citation type="journal article" date="2010" name="Stand. Genomic Sci.">
        <title>Complete genome sequence of Aminobacterium colombiense type strain (ALA-1).</title>
        <authorList>
            <person name="Chertkov O."/>
            <person name="Sikorski J."/>
            <person name="Brambilla E."/>
            <person name="Lapidus A."/>
            <person name="Copeland A."/>
            <person name="Glavina Del Rio T."/>
            <person name="Nolan M."/>
            <person name="Lucas S."/>
            <person name="Tice H."/>
            <person name="Cheng J.F."/>
            <person name="Han C."/>
            <person name="Detter J.C."/>
            <person name="Bruce D."/>
            <person name="Tapia R."/>
            <person name="Goodwin L."/>
            <person name="Pitluck S."/>
            <person name="Liolios K."/>
            <person name="Ivanova N."/>
            <person name="Mavromatis K."/>
            <person name="Ovchinnikova G."/>
            <person name="Pati A."/>
            <person name="Chen A."/>
            <person name="Palaniappan K."/>
            <person name="Land M."/>
            <person name="Hauser L."/>
            <person name="Chang Y.J."/>
            <person name="Jeffries C.D."/>
            <person name="Spring S."/>
            <person name="Rohde M."/>
            <person name="Goker M."/>
            <person name="Bristow J."/>
            <person name="Eisen J.A."/>
            <person name="Markowitz V."/>
            <person name="Hugenholtz P."/>
            <person name="Kyrpides N.C."/>
            <person name="Klenk H.P."/>
        </authorList>
    </citation>
    <scope>NUCLEOTIDE SEQUENCE [LARGE SCALE GENOMIC DNA]</scope>
    <source>
        <strain evidence="13">DSM 12261 / ALA-1</strain>
    </source>
</reference>
<keyword evidence="4 10" id="KW-0808">Transferase</keyword>
<evidence type="ECO:0000256" key="11">
    <source>
        <dbReference type="PIRSR" id="PIRSR006268-2"/>
    </source>
</evidence>
<dbReference type="PIRSF" id="PIRSF006268">
    <property type="entry name" value="ApbE"/>
    <property type="match status" value="1"/>
</dbReference>
<evidence type="ECO:0000256" key="10">
    <source>
        <dbReference type="PIRNR" id="PIRNR006268"/>
    </source>
</evidence>
<dbReference type="Gene3D" id="3.10.520.10">
    <property type="entry name" value="ApbE-like domains"/>
    <property type="match status" value="1"/>
</dbReference>
<accession>D5ECH9</accession>
<sequence>MKKVFLAVILGIILFLAIFFMKSVKRPHPLEQTSYALGTILHFQIWGKDANQALEKALSRIHDIEVHMSTHDPNSDIYKVNVSSGSSFVPVHEDTFYVVEKAIDYAYKSSGTFEPTIGGLVNLWGIGTPEERLPSEEEIANAVSLIGYEEVQLDRKNMSIRLPRSGQHLDLGGIAKGYAADEVVAILKRKGIKSALVDLGGNIFVLGTKPDSTLWNVGVQNPLEPRGQYLGVLRVSNKSVVTSGNYERFFEKDGKRYHHIFDPATGYPAESGLLSVTILSDRSIDGDALSTALFVLGKEEGLKLASSIEGVEALVVTKEKKIYGTAGMDDFFKLTNKEYTYEKGK</sequence>
<dbReference type="KEGG" id="aco:Amico_0113"/>
<protein>
    <recommendedName>
        <fullName evidence="2 10">FAD:protein FMN transferase</fullName>
        <ecNumber evidence="1 10">2.7.1.180</ecNumber>
    </recommendedName>
    <alternativeName>
        <fullName evidence="8 10">Flavin transferase</fullName>
    </alternativeName>
</protein>
<keyword evidence="3 10" id="KW-0285">Flavoprotein</keyword>
<proteinExistence type="inferred from homology"/>
<evidence type="ECO:0000313" key="12">
    <source>
        <dbReference type="EMBL" id="ADE56261.1"/>
    </source>
</evidence>
<dbReference type="GO" id="GO:0016740">
    <property type="term" value="F:transferase activity"/>
    <property type="evidence" value="ECO:0007669"/>
    <property type="project" value="UniProtKB-UniRule"/>
</dbReference>
<dbReference type="SUPFAM" id="SSF143631">
    <property type="entry name" value="ApbE-like"/>
    <property type="match status" value="1"/>
</dbReference>
<dbReference type="EC" id="2.7.1.180" evidence="1 10"/>
<dbReference type="PANTHER" id="PTHR30040">
    <property type="entry name" value="THIAMINE BIOSYNTHESIS LIPOPROTEIN APBE"/>
    <property type="match status" value="1"/>
</dbReference>
<dbReference type="EMBL" id="CP001997">
    <property type="protein sequence ID" value="ADE56261.1"/>
    <property type="molecule type" value="Genomic_DNA"/>
</dbReference>
<dbReference type="HOGENOM" id="CLU_044403_1_0_0"/>
<evidence type="ECO:0000256" key="7">
    <source>
        <dbReference type="ARBA" id="ARBA00022842"/>
    </source>
</evidence>
<feature type="binding site" evidence="11">
    <location>
        <position position="291"/>
    </location>
    <ligand>
        <name>Mg(2+)</name>
        <dbReference type="ChEBI" id="CHEBI:18420"/>
    </ligand>
</feature>
<comment type="cofactor">
    <cofactor evidence="11">
        <name>Mg(2+)</name>
        <dbReference type="ChEBI" id="CHEBI:18420"/>
    </cofactor>
    <cofactor evidence="11">
        <name>Mn(2+)</name>
        <dbReference type="ChEBI" id="CHEBI:29035"/>
    </cofactor>
    <text evidence="11">Magnesium. Can also use manganese.</text>
</comment>
<keyword evidence="7 10" id="KW-0460">Magnesium</keyword>
<evidence type="ECO:0000256" key="5">
    <source>
        <dbReference type="ARBA" id="ARBA00022723"/>
    </source>
</evidence>
<dbReference type="AlphaFoldDB" id="D5ECH9"/>
<comment type="similarity">
    <text evidence="10">Belongs to the ApbE family.</text>
</comment>
<dbReference type="OrthoDB" id="9778595at2"/>
<keyword evidence="12" id="KW-0449">Lipoprotein</keyword>
<dbReference type="Proteomes" id="UP000002366">
    <property type="component" value="Chromosome"/>
</dbReference>
<feature type="binding site" evidence="11">
    <location>
        <position position="173"/>
    </location>
    <ligand>
        <name>Mg(2+)</name>
        <dbReference type="ChEBI" id="CHEBI:18420"/>
    </ligand>
</feature>
<keyword evidence="13" id="KW-1185">Reference proteome</keyword>
<keyword evidence="5 10" id="KW-0479">Metal-binding</keyword>
<name>D5ECH9_AMICL</name>
<keyword evidence="6 10" id="KW-0274">FAD</keyword>